<dbReference type="PROSITE" id="PS50016">
    <property type="entry name" value="ZF_PHD_2"/>
    <property type="match status" value="1"/>
</dbReference>
<dbReference type="SUPFAM" id="SSF52540">
    <property type="entry name" value="P-loop containing nucleoside triphosphate hydrolases"/>
    <property type="match status" value="2"/>
</dbReference>
<sequence>MKDNGLTTSKMINRNWVLKRKRKKLMHARVLPNSGREENSTALDSPRNAPAAKRRPKSELSSDVSSSKKKGDDGYYYECAICDLGGNLLCCDSCPRVYHLQCLDPPLKRIPIGKWQCPKCFPKSDPLKSISQLDSISKRARTKTIAINSKIGVKSSGADKVSRLLGSSILPKRRLSSKGKSSVTSGVNSFEKQPDSSLDVPRRSEPTDASVSDPIEGTSLAITSDARKKPNASPPKSPVDEKSVSPAEELISHSELTKLEANDGSSDGKHDSSLCNGLPRKAIVLAIGAIGSSVEKDRKRKQEGNNGKCAKRHRTDKGKRISKNLGSTTNYAFSGSNKIHKKQKTTSQKNSSSLLKNRVGTKNADVQGKAEKSPEEIAYTSKELAKGGDHVYGTQTCEDVITELQQVDRVLGCRIQGDSVSSSHDISLTATDDPSSAKMLIPETQNVLAQETSTCDAGAGVILMDNVAEGCPEAGESSDKKESMNNGIKVDKLHVYRRSASKDCKGENGKDFDKDDKDLESIGIISKDRDDSSVAIENLMKHNESVVIEENSGICLKKQDGIDDSKIPDMTIAPETGDTNEAGGKMKINGHESKAIDPVIAESACTKGATVLYEFLVKWVGKSHLHNSWISESQLKIIAKRKLENYKAKYGTAVINICDERWKQPQRVIGIRASKDGTKEAFVKWTGLPYDECTWERLDEPVLKKSLHLVDLFDQFECQTLDKDAVRNGMLKKRGADLQNEIFALTEQPKELQGGSLFPHQLEALNWLRKCWHKSKNVILADEMGLGKTVSACAFISSVCLEFKASQPCLVLVPLSTMPNWLAEFSLWAPNLNVVEYHGCAKARGIIRQYEWHASNPNDMNKKATSYKFNVLLTTYEMVLADYSYLRGVPWEVLVVDEGHRLKNSGSKLFSLLNTFSFQHRVLLTGTPLQNNIGEMYNLLNFLQPASFPSLSSFEEKFNDLTTAEKVEELKKLVAPHMLRRLKKDAMQNIPPKTERMVPVELSSIQAEYYRAMLTKNYQLLRNIGRGVPQQSMLNIVMQLRKICNHPYLIPGTEPDSGSLEFLHEMRIKASGKLTLLHSMLKLLYKEGHRVLIFSQMTKLLDILEDYLTIEFGPKTYERVDGSVSVADRQAAITHFNEDKSRFVFLLSTRSCGLGINLATADTVVIYDSDFNPHADIQAMNRAHRIGQSNRLLVYRLVVRASVEERILQLAKKKLMLDQLFVNKSGSQKEVEDILRWGTEELFSDSSSMIGNDTGDNNNNKDEIIADLEQKQRKRGGGLGDVYKDKCTDGGNKILWDDNAISKLLDRSNLQSGTNDLAEGEFENDMLGAVKSLEWNDEAIEEQGEAGSPSVLPDDICGQNPDRKEDNASTGNEENEWDRLLRVRWEKYQNEEEASLGRGKRLRKAVSYREAYTPHPSETLSESGGEEDRDPEPEPEREYTQAGRTLKAKYAKLRARQKVRLAQRKAFEESSPNKGFPTTETLPACPPSSDKNGSQPMESSQQARDKSSVIDLDDNKFTHPLDAPKSKADSTLRLGQFSNSKLGSHLELSVNSLGQPSHHLSFPGHQNQGTGHTNSIASNSLLPVLGLCAPNANQFHSSHRNIFRSIGRHSKPVTGPDFPFNLPPCPGTSKVKEVRFQEITLDKLKLHDETAEAHQQCVKNNLSDSLLPCLPLVPQGKGPDHLESSRSSLAEFQEKMSLPNLPFDEKLLSRFSLPASSMPPLQQELLPSLSLGSRPEAVNNSIQDLPVMPLLPNLKLPSQDALRFNQLDREMPTTLGLGQLPSTYPSFPENHRKVLENIMMRTGSGSNNLHRKKSKLDGWSEDELDFLWIGVRRHGRGNWDAMLRDPRLKFSKYKTPEDLSARWEEEQLQILDGPSFPKPKPIKLGKNSKSSLFPIIPEGMMMRALHGTRLVTPPKFQSHLTDMKLGLSDLPLSLQHFEPSDKLGLQNEHFAPIPTWNPDKFRANLAGDSSAGSSSNVSAEKPFLLNSFGAGNLGPWGLNCSSSVELQRSEQEYGTVKYGKLPCLLDRSLHILRGSQNVRSGESGSSAVLADQDEGSKFPLPKGKEIAGSSSLKNQLPHWLREAVNAPGKPPEPGLPPTVSAIAHSVHILYGEDKPAIPPFVIPGPPPPQPKDPRRILKKKKKRRSHMFKQLPPDIMGSSQSLMSDISCANAASTSVPVAPPFQQQLPSIPGAPGLPWNKFDLNPPLSNVNMVNSLPSSASLSMPKRTRMGLSPSPEVLQLVASCVAPGPHLSSSSGTGSSSFIKNELPLPGPIDQVGFPDSTVALDKSKDTLGSPNDVHDMKPLEEPDQPNSGDSCKTQSDPSLAAGAEETSSEGTVSDSHASASDHEP</sequence>
<evidence type="ECO:0000256" key="5">
    <source>
        <dbReference type="ARBA" id="ARBA00022741"/>
    </source>
</evidence>
<evidence type="ECO:0000256" key="13">
    <source>
        <dbReference type="SAM" id="MobiDB-lite"/>
    </source>
</evidence>
<dbReference type="EMBL" id="GGEC01017875">
    <property type="protein sequence ID" value="MBW98358.1"/>
    <property type="molecule type" value="Transcribed_RNA"/>
</dbReference>
<dbReference type="SMART" id="SM00487">
    <property type="entry name" value="DEXDc"/>
    <property type="match status" value="1"/>
</dbReference>
<keyword evidence="5" id="KW-0547">Nucleotide-binding</keyword>
<feature type="region of interest" description="Disordered" evidence="13">
    <location>
        <begin position="2247"/>
        <end position="2349"/>
    </location>
</feature>
<dbReference type="GO" id="GO:0016887">
    <property type="term" value="F:ATP hydrolysis activity"/>
    <property type="evidence" value="ECO:0007669"/>
    <property type="project" value="TreeGrafter"/>
</dbReference>
<feature type="domain" description="Chromo" evidence="14">
    <location>
        <begin position="594"/>
        <end position="649"/>
    </location>
</feature>
<dbReference type="InterPro" id="IPR014001">
    <property type="entry name" value="Helicase_ATP-bd"/>
</dbReference>
<keyword evidence="10" id="KW-0175">Coiled coil</keyword>
<dbReference type="InterPro" id="IPR049730">
    <property type="entry name" value="SNF2/RAD54-like_C"/>
</dbReference>
<evidence type="ECO:0000259" key="15">
    <source>
        <dbReference type="PROSITE" id="PS50016"/>
    </source>
</evidence>
<dbReference type="Gene3D" id="3.30.40.10">
    <property type="entry name" value="Zinc/RING finger domain, C3HC4 (zinc finger)"/>
    <property type="match status" value="1"/>
</dbReference>
<dbReference type="Gene3D" id="3.40.50.300">
    <property type="entry name" value="P-loop containing nucleotide triphosphate hydrolases"/>
    <property type="match status" value="1"/>
</dbReference>
<feature type="domain" description="Chromo" evidence="14">
    <location>
        <begin position="663"/>
        <end position="696"/>
    </location>
</feature>
<dbReference type="SUPFAM" id="SSF57903">
    <property type="entry name" value="FYVE/PHD zinc finger"/>
    <property type="match status" value="1"/>
</dbReference>
<dbReference type="GO" id="GO:0140658">
    <property type="term" value="F:ATP-dependent chromatin remodeler activity"/>
    <property type="evidence" value="ECO:0007669"/>
    <property type="project" value="TreeGrafter"/>
</dbReference>
<organism evidence="18">
    <name type="scientific">Rhizophora mucronata</name>
    <name type="common">Asiatic mangrove</name>
    <dbReference type="NCBI Taxonomy" id="61149"/>
    <lineage>
        <taxon>Eukaryota</taxon>
        <taxon>Viridiplantae</taxon>
        <taxon>Streptophyta</taxon>
        <taxon>Embryophyta</taxon>
        <taxon>Tracheophyta</taxon>
        <taxon>Spermatophyta</taxon>
        <taxon>Magnoliopsida</taxon>
        <taxon>eudicotyledons</taxon>
        <taxon>Gunneridae</taxon>
        <taxon>Pentapetalae</taxon>
        <taxon>rosids</taxon>
        <taxon>fabids</taxon>
        <taxon>Malpighiales</taxon>
        <taxon>Rhizophoraceae</taxon>
        <taxon>Rhizophora</taxon>
    </lineage>
</organism>
<dbReference type="InterPro" id="IPR016197">
    <property type="entry name" value="Chromo-like_dom_sf"/>
</dbReference>
<evidence type="ECO:0000256" key="1">
    <source>
        <dbReference type="ARBA" id="ARBA00004123"/>
    </source>
</evidence>
<feature type="region of interest" description="Disordered" evidence="13">
    <location>
        <begin position="175"/>
        <end position="247"/>
    </location>
</feature>
<keyword evidence="7" id="KW-0378">Hydrolase</keyword>
<dbReference type="SMART" id="SM00249">
    <property type="entry name" value="PHD"/>
    <property type="match status" value="1"/>
</dbReference>
<dbReference type="SUPFAM" id="SSF46689">
    <property type="entry name" value="Homeodomain-like"/>
    <property type="match status" value="1"/>
</dbReference>
<evidence type="ECO:0000256" key="9">
    <source>
        <dbReference type="ARBA" id="ARBA00022840"/>
    </source>
</evidence>
<feature type="compositionally biased region" description="Basic residues" evidence="13">
    <location>
        <begin position="309"/>
        <end position="322"/>
    </location>
</feature>
<evidence type="ECO:0000256" key="2">
    <source>
        <dbReference type="ARBA" id="ARBA00007025"/>
    </source>
</evidence>
<dbReference type="Pfam" id="PF00628">
    <property type="entry name" value="PHD"/>
    <property type="match status" value="1"/>
</dbReference>
<evidence type="ECO:0000256" key="6">
    <source>
        <dbReference type="ARBA" id="ARBA00022771"/>
    </source>
</evidence>
<comment type="subcellular location">
    <subcellularLocation>
        <location evidence="1">Nucleus</location>
    </subcellularLocation>
</comment>
<dbReference type="PROSITE" id="PS01359">
    <property type="entry name" value="ZF_PHD_1"/>
    <property type="match status" value="1"/>
</dbReference>
<dbReference type="Pfam" id="PF00385">
    <property type="entry name" value="Chromo"/>
    <property type="match status" value="2"/>
</dbReference>
<dbReference type="CDD" id="cd18660">
    <property type="entry name" value="CD1_tandem"/>
    <property type="match status" value="1"/>
</dbReference>
<dbReference type="InterPro" id="IPR019787">
    <property type="entry name" value="Znf_PHD-finger"/>
</dbReference>
<feature type="domain" description="PHD-type" evidence="15">
    <location>
        <begin position="76"/>
        <end position="123"/>
    </location>
</feature>
<dbReference type="Gene3D" id="3.40.50.10810">
    <property type="entry name" value="Tandem AAA-ATPase domain"/>
    <property type="match status" value="1"/>
</dbReference>
<dbReference type="CDD" id="cd18659">
    <property type="entry name" value="CD2_tandem"/>
    <property type="match status" value="1"/>
</dbReference>
<feature type="compositionally biased region" description="Polar residues" evidence="13">
    <location>
        <begin position="2309"/>
        <end position="2322"/>
    </location>
</feature>
<keyword evidence="6 12" id="KW-0863">Zinc-finger</keyword>
<feature type="compositionally biased region" description="Low complexity" evidence="13">
    <location>
        <begin position="345"/>
        <end position="357"/>
    </location>
</feature>
<keyword evidence="4" id="KW-0677">Repeat</keyword>
<dbReference type="PANTHER" id="PTHR45623:SF28">
    <property type="entry name" value="PROTEIN CHROMATIN REMODELING 4"/>
    <property type="match status" value="1"/>
</dbReference>
<protein>
    <submittedName>
        <fullName evidence="18">Protein CHROMATIN REMODELING 4 isoform X2</fullName>
    </submittedName>
</protein>
<dbReference type="InterPro" id="IPR001650">
    <property type="entry name" value="Helicase_C-like"/>
</dbReference>
<dbReference type="GO" id="GO:0000785">
    <property type="term" value="C:chromatin"/>
    <property type="evidence" value="ECO:0007669"/>
    <property type="project" value="TreeGrafter"/>
</dbReference>
<dbReference type="InterPro" id="IPR000953">
    <property type="entry name" value="Chromo/chromo_shadow_dom"/>
</dbReference>
<proteinExistence type="inferred from homology"/>
<dbReference type="GO" id="GO:0003677">
    <property type="term" value="F:DNA binding"/>
    <property type="evidence" value="ECO:0007669"/>
    <property type="project" value="TreeGrafter"/>
</dbReference>
<dbReference type="GO" id="GO:0042393">
    <property type="term" value="F:histone binding"/>
    <property type="evidence" value="ECO:0007669"/>
    <property type="project" value="TreeGrafter"/>
</dbReference>
<dbReference type="GO" id="GO:0003682">
    <property type="term" value="F:chromatin binding"/>
    <property type="evidence" value="ECO:0007669"/>
    <property type="project" value="TreeGrafter"/>
</dbReference>
<dbReference type="InterPro" id="IPR009463">
    <property type="entry name" value="DUF1087"/>
</dbReference>
<comment type="similarity">
    <text evidence="2">Belongs to the SNF2/RAD54 helicase family.</text>
</comment>
<evidence type="ECO:0000256" key="7">
    <source>
        <dbReference type="ARBA" id="ARBA00022801"/>
    </source>
</evidence>
<dbReference type="InterPro" id="IPR027417">
    <property type="entry name" value="P-loop_NTPase"/>
</dbReference>
<feature type="compositionally biased region" description="Low complexity" evidence="13">
    <location>
        <begin position="2252"/>
        <end position="2261"/>
    </location>
</feature>
<feature type="compositionally biased region" description="Polar residues" evidence="13">
    <location>
        <begin position="1470"/>
        <end position="1481"/>
    </location>
</feature>
<dbReference type="InterPro" id="IPR001965">
    <property type="entry name" value="Znf_PHD"/>
</dbReference>
<dbReference type="InterPro" id="IPR011011">
    <property type="entry name" value="Znf_FYVE_PHD"/>
</dbReference>
<dbReference type="SMART" id="SM00490">
    <property type="entry name" value="HELICc"/>
    <property type="match status" value="1"/>
</dbReference>
<feature type="region of interest" description="Disordered" evidence="13">
    <location>
        <begin position="1463"/>
        <end position="1509"/>
    </location>
</feature>
<feature type="region of interest" description="Disordered" evidence="13">
    <location>
        <begin position="27"/>
        <end position="71"/>
    </location>
</feature>
<dbReference type="Pfam" id="PF00176">
    <property type="entry name" value="SNF2-rel_dom"/>
    <property type="match status" value="1"/>
</dbReference>
<feature type="region of interest" description="Disordered" evidence="13">
    <location>
        <begin position="1341"/>
        <end position="1375"/>
    </location>
</feature>
<accession>A0A2P2JY05</accession>
<feature type="domain" description="Helicase C-terminal" evidence="17">
    <location>
        <begin position="1079"/>
        <end position="1235"/>
    </location>
</feature>
<keyword evidence="9" id="KW-0067">ATP-binding</keyword>
<dbReference type="CDD" id="cd11660">
    <property type="entry name" value="SANT_TRF"/>
    <property type="match status" value="1"/>
</dbReference>
<evidence type="ECO:0000256" key="8">
    <source>
        <dbReference type="ARBA" id="ARBA00022833"/>
    </source>
</evidence>
<keyword evidence="11" id="KW-0539">Nucleus</keyword>
<dbReference type="SUPFAM" id="SSF54160">
    <property type="entry name" value="Chromo domain-like"/>
    <property type="match status" value="2"/>
</dbReference>
<keyword evidence="8" id="KW-0862">Zinc</keyword>
<feature type="domain" description="Helicase ATP-binding" evidence="16">
    <location>
        <begin position="769"/>
        <end position="946"/>
    </location>
</feature>
<dbReference type="Gene3D" id="2.40.50.40">
    <property type="match status" value="2"/>
</dbReference>
<dbReference type="EMBL" id="GGEC01017874">
    <property type="protein sequence ID" value="MBW98357.1"/>
    <property type="molecule type" value="Transcribed_RNA"/>
</dbReference>
<feature type="compositionally biased region" description="Basic and acidic residues" evidence="13">
    <location>
        <begin position="294"/>
        <end position="303"/>
    </location>
</feature>
<dbReference type="InterPro" id="IPR038718">
    <property type="entry name" value="SNF2-like_sf"/>
</dbReference>
<evidence type="ECO:0000256" key="4">
    <source>
        <dbReference type="ARBA" id="ARBA00022737"/>
    </source>
</evidence>
<dbReference type="Gene3D" id="1.10.10.60">
    <property type="entry name" value="Homeodomain-like"/>
    <property type="match status" value="1"/>
</dbReference>
<feature type="region of interest" description="Disordered" evidence="13">
    <location>
        <begin position="294"/>
        <end position="373"/>
    </location>
</feature>
<dbReference type="InterPro" id="IPR000330">
    <property type="entry name" value="SNF2_N"/>
</dbReference>
<feature type="region of interest" description="Disordered" evidence="13">
    <location>
        <begin position="2037"/>
        <end position="2067"/>
    </location>
</feature>
<dbReference type="SMART" id="SM00298">
    <property type="entry name" value="CHROMO"/>
    <property type="match status" value="2"/>
</dbReference>
<dbReference type="InterPro" id="IPR013083">
    <property type="entry name" value="Znf_RING/FYVE/PHD"/>
</dbReference>
<dbReference type="Pfam" id="PF06465">
    <property type="entry name" value="DUF1087"/>
    <property type="match status" value="1"/>
</dbReference>
<feature type="compositionally biased region" description="Polar residues" evidence="13">
    <location>
        <begin position="1489"/>
        <end position="1502"/>
    </location>
</feature>
<dbReference type="CDD" id="cd15532">
    <property type="entry name" value="PHD2_CHD_II"/>
    <property type="match status" value="1"/>
</dbReference>
<evidence type="ECO:0000256" key="11">
    <source>
        <dbReference type="ARBA" id="ARBA00023242"/>
    </source>
</evidence>
<evidence type="ECO:0000259" key="16">
    <source>
        <dbReference type="PROSITE" id="PS51192"/>
    </source>
</evidence>
<feature type="compositionally biased region" description="Low complexity" evidence="13">
    <location>
        <begin position="178"/>
        <end position="189"/>
    </location>
</feature>
<evidence type="ECO:0000256" key="10">
    <source>
        <dbReference type="ARBA" id="ARBA00023054"/>
    </source>
</evidence>
<dbReference type="PROSITE" id="PS50013">
    <property type="entry name" value="CHROMO_2"/>
    <property type="match status" value="2"/>
</dbReference>
<feature type="region of interest" description="Disordered" evidence="13">
    <location>
        <begin position="1408"/>
        <end position="1445"/>
    </location>
</feature>
<dbReference type="InterPro" id="IPR019786">
    <property type="entry name" value="Zinc_finger_PHD-type_CS"/>
</dbReference>
<dbReference type="InterPro" id="IPR009057">
    <property type="entry name" value="Homeodomain-like_sf"/>
</dbReference>
<feature type="compositionally biased region" description="Polar residues" evidence="13">
    <location>
        <begin position="2037"/>
        <end position="2046"/>
    </location>
</feature>
<dbReference type="PROSITE" id="PS51192">
    <property type="entry name" value="HELICASE_ATP_BIND_1"/>
    <property type="match status" value="1"/>
</dbReference>
<feature type="compositionally biased region" description="Polar residues" evidence="13">
    <location>
        <begin position="2333"/>
        <end position="2343"/>
    </location>
</feature>
<dbReference type="CDD" id="cd18793">
    <property type="entry name" value="SF2_C_SNF"/>
    <property type="match status" value="1"/>
</dbReference>
<evidence type="ECO:0000259" key="14">
    <source>
        <dbReference type="PROSITE" id="PS50013"/>
    </source>
</evidence>
<reference evidence="18" key="1">
    <citation type="submission" date="2018-02" db="EMBL/GenBank/DDBJ databases">
        <title>Rhizophora mucronata_Transcriptome.</title>
        <authorList>
            <person name="Meera S.P."/>
            <person name="Sreeshan A."/>
            <person name="Augustine A."/>
        </authorList>
    </citation>
    <scope>NUCLEOTIDE SEQUENCE</scope>
    <source>
        <tissue evidence="18">Leaf</tissue>
    </source>
</reference>
<feature type="compositionally biased region" description="Polar residues" evidence="13">
    <location>
        <begin position="324"/>
        <end position="337"/>
    </location>
</feature>
<dbReference type="Pfam" id="PF00271">
    <property type="entry name" value="Helicase_C"/>
    <property type="match status" value="1"/>
</dbReference>
<dbReference type="GO" id="GO:0005634">
    <property type="term" value="C:nucleus"/>
    <property type="evidence" value="ECO:0007669"/>
    <property type="project" value="UniProtKB-SubCell"/>
</dbReference>
<dbReference type="FunFam" id="3.40.50.300:FF:000607">
    <property type="entry name" value="chromodomain-helicase-DNA-binding protein 1-like isoform X1"/>
    <property type="match status" value="1"/>
</dbReference>
<dbReference type="GO" id="GO:0008270">
    <property type="term" value="F:zinc ion binding"/>
    <property type="evidence" value="ECO:0007669"/>
    <property type="project" value="UniProtKB-KW"/>
</dbReference>
<feature type="compositionally biased region" description="Basic residues" evidence="13">
    <location>
        <begin position="2136"/>
        <end position="2145"/>
    </location>
</feature>
<evidence type="ECO:0000256" key="3">
    <source>
        <dbReference type="ARBA" id="ARBA00022723"/>
    </source>
</evidence>
<evidence type="ECO:0000256" key="12">
    <source>
        <dbReference type="PROSITE-ProRule" id="PRU00146"/>
    </source>
</evidence>
<dbReference type="PANTHER" id="PTHR45623">
    <property type="entry name" value="CHROMODOMAIN-HELICASE-DNA-BINDING PROTEIN 3-RELATED-RELATED"/>
    <property type="match status" value="1"/>
</dbReference>
<dbReference type="InterPro" id="IPR023780">
    <property type="entry name" value="Chromo_domain"/>
</dbReference>
<evidence type="ECO:0000313" key="18">
    <source>
        <dbReference type="EMBL" id="MBW98358.1"/>
    </source>
</evidence>
<keyword evidence="3" id="KW-0479">Metal-binding</keyword>
<dbReference type="SMART" id="SM01147">
    <property type="entry name" value="DUF1087"/>
    <property type="match status" value="1"/>
</dbReference>
<dbReference type="GO" id="GO:0005524">
    <property type="term" value="F:ATP binding"/>
    <property type="evidence" value="ECO:0007669"/>
    <property type="project" value="UniProtKB-KW"/>
</dbReference>
<evidence type="ECO:0000259" key="17">
    <source>
        <dbReference type="PROSITE" id="PS51194"/>
    </source>
</evidence>
<feature type="region of interest" description="Disordered" evidence="13">
    <location>
        <begin position="2122"/>
        <end position="2145"/>
    </location>
</feature>
<dbReference type="PROSITE" id="PS51194">
    <property type="entry name" value="HELICASE_CTER"/>
    <property type="match status" value="1"/>
</dbReference>
<name>A0A2P2JY05_RHIMU</name>